<dbReference type="Pfam" id="PF09856">
    <property type="entry name" value="ScfRs"/>
    <property type="match status" value="1"/>
</dbReference>
<reference evidence="2 3" key="1">
    <citation type="submission" date="2019-03" db="EMBL/GenBank/DDBJ databases">
        <title>Rhodobacteraceae bacterium SM1902, a new member of the family Rhodobacteraceae isolated from Yantai.</title>
        <authorList>
            <person name="Sun Y."/>
        </authorList>
    </citation>
    <scope>NUCLEOTIDE SEQUENCE [LARGE SCALE GENOMIC DNA]</scope>
    <source>
        <strain evidence="2 3">SM1902</strain>
    </source>
</reference>
<protein>
    <submittedName>
        <fullName evidence="2">XRE family transcriptional regulator</fullName>
    </submittedName>
</protein>
<dbReference type="EMBL" id="SMZO01000010">
    <property type="protein sequence ID" value="TDL89512.1"/>
    <property type="molecule type" value="Genomic_DNA"/>
</dbReference>
<name>A0A4R6B051_9RHOB</name>
<proteinExistence type="predicted"/>
<dbReference type="InterPro" id="IPR001387">
    <property type="entry name" value="Cro/C1-type_HTH"/>
</dbReference>
<evidence type="ECO:0000313" key="2">
    <source>
        <dbReference type="EMBL" id="TDL89512.1"/>
    </source>
</evidence>
<feature type="domain" description="HTH cro/C1-type" evidence="1">
    <location>
        <begin position="11"/>
        <end position="65"/>
    </location>
</feature>
<gene>
    <name evidence="2" type="ORF">E2L05_06110</name>
</gene>
<dbReference type="GO" id="GO:0003677">
    <property type="term" value="F:DNA binding"/>
    <property type="evidence" value="ECO:0007669"/>
    <property type="project" value="InterPro"/>
</dbReference>
<dbReference type="SMART" id="SM00530">
    <property type="entry name" value="HTH_XRE"/>
    <property type="match status" value="1"/>
</dbReference>
<dbReference type="OrthoDB" id="7790108at2"/>
<dbReference type="AlphaFoldDB" id="A0A4R6B051"/>
<dbReference type="CDD" id="cd00093">
    <property type="entry name" value="HTH_XRE"/>
    <property type="match status" value="1"/>
</dbReference>
<sequence length="447" mass="48392">MVRTALTGTRIRERRTMIGLRQSDVAAQVEISPSYLNLIEHNRRRIGGALLSRIARVLGVDVSLLTQGVETEQINQLSEAASAYSASSAEVDKVDEFVGRFPGWAALIAAQQRQIVSLENRVAGLVDRMAHDPFLSASLHDLLSKVSSIQSTASILAETEDLDENWRQRFQRNLHADSGKLAKGAAALVTYLDSEGEAELRAVSPQEELEAFLNATGFHIAGLEKSVPDLIDVLMEKAQGFESDAGRGIGRAYLERYRTEALAMPLDEFRDAAQRVAFDPAHLSEQFGASIPAVFRRLASLPGARIGLVSCDGAGALTLRKTTDLLPLPRFGSACALWPIYRALTRPMAPVRAVLEHASRPGERFLCYAMAHAHYPAGFSASAVYEASMILIPNTLVEQSVYAGPFTRIGTTCRVCPLPDCAARRDPSILGDLQADAPQGALTRGAG</sequence>
<dbReference type="PROSITE" id="PS50943">
    <property type="entry name" value="HTH_CROC1"/>
    <property type="match status" value="1"/>
</dbReference>
<dbReference type="Proteomes" id="UP000294562">
    <property type="component" value="Unassembled WGS sequence"/>
</dbReference>
<dbReference type="Pfam" id="PF01381">
    <property type="entry name" value="HTH_3"/>
    <property type="match status" value="1"/>
</dbReference>
<comment type="caution">
    <text evidence="2">The sequence shown here is derived from an EMBL/GenBank/DDBJ whole genome shotgun (WGS) entry which is preliminary data.</text>
</comment>
<dbReference type="InterPro" id="IPR010982">
    <property type="entry name" value="Lambda_DNA-bd_dom_sf"/>
</dbReference>
<dbReference type="Gene3D" id="1.10.260.40">
    <property type="entry name" value="lambda repressor-like DNA-binding domains"/>
    <property type="match status" value="1"/>
</dbReference>
<evidence type="ECO:0000313" key="3">
    <source>
        <dbReference type="Proteomes" id="UP000294562"/>
    </source>
</evidence>
<accession>A0A4R6B051</accession>
<dbReference type="InterPro" id="IPR018653">
    <property type="entry name" value="ScfR_C"/>
</dbReference>
<dbReference type="SUPFAM" id="SSF47413">
    <property type="entry name" value="lambda repressor-like DNA-binding domains"/>
    <property type="match status" value="1"/>
</dbReference>
<evidence type="ECO:0000259" key="1">
    <source>
        <dbReference type="PROSITE" id="PS50943"/>
    </source>
</evidence>
<keyword evidence="3" id="KW-1185">Reference proteome</keyword>
<organism evidence="2 3">
    <name type="scientific">Meridianimarinicoccus aquatilis</name>
    <dbReference type="NCBI Taxonomy" id="2552766"/>
    <lineage>
        <taxon>Bacteria</taxon>
        <taxon>Pseudomonadati</taxon>
        <taxon>Pseudomonadota</taxon>
        <taxon>Alphaproteobacteria</taxon>
        <taxon>Rhodobacterales</taxon>
        <taxon>Paracoccaceae</taxon>
        <taxon>Meridianimarinicoccus</taxon>
    </lineage>
</organism>